<dbReference type="InterPro" id="IPR002176">
    <property type="entry name" value="X-over_junc_endoDNase_RuvC"/>
</dbReference>
<dbReference type="EC" id="3.1.21.10" evidence="12 13"/>
<feature type="active site" evidence="12">
    <location>
        <position position="7"/>
    </location>
</feature>
<dbReference type="NCBIfam" id="TIGR00228">
    <property type="entry name" value="ruvC"/>
    <property type="match status" value="1"/>
</dbReference>
<dbReference type="RefSeq" id="WP_210808993.1">
    <property type="nucleotide sequence ID" value="NZ_JAGQDG010000003.1"/>
</dbReference>
<evidence type="ECO:0000256" key="4">
    <source>
        <dbReference type="ARBA" id="ARBA00022723"/>
    </source>
</evidence>
<dbReference type="GO" id="GO:0016787">
    <property type="term" value="F:hydrolase activity"/>
    <property type="evidence" value="ECO:0007669"/>
    <property type="project" value="UniProtKB-KW"/>
</dbReference>
<evidence type="ECO:0000313" key="15">
    <source>
        <dbReference type="Proteomes" id="UP000672097"/>
    </source>
</evidence>
<dbReference type="SUPFAM" id="SSF53098">
    <property type="entry name" value="Ribonuclease H-like"/>
    <property type="match status" value="1"/>
</dbReference>
<keyword evidence="8 12" id="KW-0460">Magnesium</keyword>
<dbReference type="Proteomes" id="UP000672097">
    <property type="component" value="Unassembled WGS sequence"/>
</dbReference>
<gene>
    <name evidence="12 14" type="primary">ruvC</name>
    <name evidence="14" type="ORF">KAK11_09630</name>
</gene>
<evidence type="ECO:0000256" key="11">
    <source>
        <dbReference type="ARBA" id="ARBA00023204"/>
    </source>
</evidence>
<feature type="binding site" evidence="12">
    <location>
        <position position="7"/>
    </location>
    <ligand>
        <name>Mg(2+)</name>
        <dbReference type="ChEBI" id="CHEBI:18420"/>
        <label>1</label>
    </ligand>
</feature>
<evidence type="ECO:0000256" key="1">
    <source>
        <dbReference type="ARBA" id="ARBA00009518"/>
    </source>
</evidence>
<reference evidence="14 15" key="1">
    <citation type="submission" date="2021-04" db="EMBL/GenBank/DDBJ databases">
        <title>The genome sequence of type strain Ideonella paludis KCTC 32238.</title>
        <authorList>
            <person name="Liu Y."/>
        </authorList>
    </citation>
    <scope>NUCLEOTIDE SEQUENCE [LARGE SCALE GENOMIC DNA]</scope>
    <source>
        <strain evidence="14 15">KCTC 32238</strain>
    </source>
</reference>
<proteinExistence type="inferred from homology"/>
<keyword evidence="3 12" id="KW-0540">Nuclease</keyword>
<comment type="catalytic activity">
    <reaction evidence="12">
        <text>Endonucleolytic cleavage at a junction such as a reciprocal single-stranded crossover between two homologous DNA duplexes (Holliday junction).</text>
        <dbReference type="EC" id="3.1.21.10"/>
    </reaction>
</comment>
<keyword evidence="6 12" id="KW-0227">DNA damage</keyword>
<comment type="subunit">
    <text evidence="12">Homodimer which binds Holliday junction (HJ) DNA. The HJ becomes 2-fold symmetrical on binding to RuvC with unstacked arms; it has a different conformation from HJ DNA in complex with RuvA. In the full resolvosome a probable DNA-RuvA(4)-RuvB(12)-RuvC(2) complex forms which resolves the HJ.</text>
</comment>
<keyword evidence="5 12" id="KW-0255">Endonuclease</keyword>
<evidence type="ECO:0000256" key="13">
    <source>
        <dbReference type="NCBIfam" id="TIGR00228"/>
    </source>
</evidence>
<keyword evidence="7 12" id="KW-0378">Hydrolase</keyword>
<comment type="subcellular location">
    <subcellularLocation>
        <location evidence="12">Cytoplasm</location>
    </subcellularLocation>
</comment>
<dbReference type="InterPro" id="IPR036397">
    <property type="entry name" value="RNaseH_sf"/>
</dbReference>
<protein>
    <recommendedName>
        <fullName evidence="12 13">Crossover junction endodeoxyribonuclease RuvC</fullName>
        <ecNumber evidence="12 13">3.1.21.10</ecNumber>
    </recommendedName>
    <alternativeName>
        <fullName evidence="12">Holliday junction nuclease RuvC</fullName>
    </alternativeName>
    <alternativeName>
        <fullName evidence="12">Holliday junction resolvase RuvC</fullName>
    </alternativeName>
</protein>
<dbReference type="Gene3D" id="3.30.420.10">
    <property type="entry name" value="Ribonuclease H-like superfamily/Ribonuclease H"/>
    <property type="match status" value="1"/>
</dbReference>
<evidence type="ECO:0000256" key="12">
    <source>
        <dbReference type="HAMAP-Rule" id="MF_00034"/>
    </source>
</evidence>
<feature type="binding site" evidence="12">
    <location>
        <position position="145"/>
    </location>
    <ligand>
        <name>Mg(2+)</name>
        <dbReference type="ChEBI" id="CHEBI:18420"/>
        <label>1</label>
    </ligand>
</feature>
<dbReference type="CDD" id="cd16962">
    <property type="entry name" value="RuvC"/>
    <property type="match status" value="1"/>
</dbReference>
<evidence type="ECO:0000256" key="10">
    <source>
        <dbReference type="ARBA" id="ARBA00023172"/>
    </source>
</evidence>
<accession>A0ABS5DWR2</accession>
<feature type="binding site" evidence="12">
    <location>
        <position position="73"/>
    </location>
    <ligand>
        <name>Mg(2+)</name>
        <dbReference type="ChEBI" id="CHEBI:18420"/>
        <label>2</label>
    </ligand>
</feature>
<dbReference type="PROSITE" id="PS01321">
    <property type="entry name" value="RUVC"/>
    <property type="match status" value="1"/>
</dbReference>
<evidence type="ECO:0000256" key="7">
    <source>
        <dbReference type="ARBA" id="ARBA00022801"/>
    </source>
</evidence>
<evidence type="ECO:0000256" key="8">
    <source>
        <dbReference type="ARBA" id="ARBA00022842"/>
    </source>
</evidence>
<evidence type="ECO:0000313" key="14">
    <source>
        <dbReference type="EMBL" id="MBQ0935587.1"/>
    </source>
</evidence>
<comment type="similarity">
    <text evidence="1 12">Belongs to the RuvC family.</text>
</comment>
<dbReference type="Pfam" id="PF02075">
    <property type="entry name" value="RuvC"/>
    <property type="match status" value="1"/>
</dbReference>
<keyword evidence="15" id="KW-1185">Reference proteome</keyword>
<dbReference type="HAMAP" id="MF_00034">
    <property type="entry name" value="RuvC"/>
    <property type="match status" value="1"/>
</dbReference>
<comment type="cofactor">
    <cofactor evidence="12">
        <name>Mg(2+)</name>
        <dbReference type="ChEBI" id="CHEBI:18420"/>
    </cofactor>
    <text evidence="12">Binds 2 Mg(2+) ion per subunit.</text>
</comment>
<feature type="active site" evidence="12">
    <location>
        <position position="145"/>
    </location>
</feature>
<dbReference type="PRINTS" id="PR00696">
    <property type="entry name" value="RSOLVASERUVC"/>
</dbReference>
<sequence>MRVLGIDPGLQCTGFGVIEKEGNALHYVASGTIRTTGAGTGIAQGDLPGRIRIIFEGVREVVERYQPQQASCEIVFVNVNPQSTLLLGQARGAALAALVTSGLAVAEYTALQMKKSIVGNGHADKAQVQEMVKRLLNLPGLPGKDAADALGLAITHAHASTSFAAMAKATDLKRRTHAQFKGGRTY</sequence>
<name>A0ABS5DWR2_9BURK</name>
<evidence type="ECO:0000256" key="5">
    <source>
        <dbReference type="ARBA" id="ARBA00022759"/>
    </source>
</evidence>
<dbReference type="InterPro" id="IPR020563">
    <property type="entry name" value="X-over_junc_endoDNase_Mg_BS"/>
</dbReference>
<dbReference type="InterPro" id="IPR012337">
    <property type="entry name" value="RNaseH-like_sf"/>
</dbReference>
<dbReference type="PANTHER" id="PTHR30194:SF3">
    <property type="entry name" value="CROSSOVER JUNCTION ENDODEOXYRIBONUCLEASE RUVC"/>
    <property type="match status" value="1"/>
</dbReference>
<comment type="caution">
    <text evidence="14">The sequence shown here is derived from an EMBL/GenBank/DDBJ whole genome shotgun (WGS) entry which is preliminary data.</text>
</comment>
<evidence type="ECO:0000256" key="6">
    <source>
        <dbReference type="ARBA" id="ARBA00022763"/>
    </source>
</evidence>
<keyword evidence="11 12" id="KW-0234">DNA repair</keyword>
<feature type="active site" evidence="12">
    <location>
        <position position="73"/>
    </location>
</feature>
<keyword evidence="4 12" id="KW-0479">Metal-binding</keyword>
<keyword evidence="10 12" id="KW-0233">DNA recombination</keyword>
<evidence type="ECO:0000256" key="3">
    <source>
        <dbReference type="ARBA" id="ARBA00022722"/>
    </source>
</evidence>
<keyword evidence="2 12" id="KW-0963">Cytoplasm</keyword>
<dbReference type="PANTHER" id="PTHR30194">
    <property type="entry name" value="CROSSOVER JUNCTION ENDODEOXYRIBONUCLEASE RUVC"/>
    <property type="match status" value="1"/>
</dbReference>
<evidence type="ECO:0000256" key="2">
    <source>
        <dbReference type="ARBA" id="ARBA00022490"/>
    </source>
</evidence>
<keyword evidence="9 12" id="KW-0238">DNA-binding</keyword>
<evidence type="ECO:0000256" key="9">
    <source>
        <dbReference type="ARBA" id="ARBA00023125"/>
    </source>
</evidence>
<dbReference type="EMBL" id="JAGQDG010000003">
    <property type="protein sequence ID" value="MBQ0935587.1"/>
    <property type="molecule type" value="Genomic_DNA"/>
</dbReference>
<comment type="function">
    <text evidence="12">The RuvA-RuvB-RuvC complex processes Holliday junction (HJ) DNA during genetic recombination and DNA repair. Endonuclease that resolves HJ intermediates. Cleaves cruciform DNA by making single-stranded nicks across the HJ at symmetrical positions within the homologous arms, yielding a 5'-phosphate and a 3'-hydroxyl group; requires a central core of homology in the junction. The consensus cleavage sequence is 5'-(A/T)TT(C/G)-3'. Cleavage occurs on the 3'-side of the TT dinucleotide at the point of strand exchange. HJ branch migration catalyzed by RuvA-RuvB allows RuvC to scan DNA until it finds its consensus sequence, where it cleaves and resolves the cruciform DNA.</text>
</comment>
<organism evidence="14 15">
    <name type="scientific">Ideonella paludis</name>
    <dbReference type="NCBI Taxonomy" id="1233411"/>
    <lineage>
        <taxon>Bacteria</taxon>
        <taxon>Pseudomonadati</taxon>
        <taxon>Pseudomonadota</taxon>
        <taxon>Betaproteobacteria</taxon>
        <taxon>Burkholderiales</taxon>
        <taxon>Sphaerotilaceae</taxon>
        <taxon>Ideonella</taxon>
    </lineage>
</organism>